<feature type="compositionally biased region" description="Acidic residues" evidence="2">
    <location>
        <begin position="46"/>
        <end position="58"/>
    </location>
</feature>
<dbReference type="PANTHER" id="PTHR33083:SF123">
    <property type="entry name" value="EXPRESSED PROTEIN"/>
    <property type="match status" value="1"/>
</dbReference>
<proteinExistence type="inferred from homology"/>
<protein>
    <recommendedName>
        <fullName evidence="5">Senescence regulator</fullName>
    </recommendedName>
</protein>
<evidence type="ECO:0000256" key="2">
    <source>
        <dbReference type="SAM" id="MobiDB-lite"/>
    </source>
</evidence>
<dbReference type="Proteomes" id="UP000652761">
    <property type="component" value="Unassembled WGS sequence"/>
</dbReference>
<evidence type="ECO:0000256" key="1">
    <source>
        <dbReference type="ARBA" id="ARBA00034773"/>
    </source>
</evidence>
<dbReference type="EMBL" id="NMUH01009498">
    <property type="protein sequence ID" value="MQM20118.1"/>
    <property type="molecule type" value="Genomic_DNA"/>
</dbReference>
<evidence type="ECO:0000313" key="4">
    <source>
        <dbReference type="Proteomes" id="UP000652761"/>
    </source>
</evidence>
<reference evidence="3" key="1">
    <citation type="submission" date="2017-07" db="EMBL/GenBank/DDBJ databases">
        <title>Taro Niue Genome Assembly and Annotation.</title>
        <authorList>
            <person name="Atibalentja N."/>
            <person name="Keating K."/>
            <person name="Fields C.J."/>
        </authorList>
    </citation>
    <scope>NUCLEOTIDE SEQUENCE</scope>
    <source>
        <strain evidence="3">Niue_2</strain>
        <tissue evidence="3">Leaf</tissue>
    </source>
</reference>
<dbReference type="GO" id="GO:0010150">
    <property type="term" value="P:leaf senescence"/>
    <property type="evidence" value="ECO:0007669"/>
    <property type="project" value="UniProtKB-ARBA"/>
</dbReference>
<dbReference type="AlphaFoldDB" id="A0A843XK38"/>
<comment type="similarity">
    <text evidence="1">Belongs to the senescence regulator S40 family.</text>
</comment>
<dbReference type="OrthoDB" id="684536at2759"/>
<dbReference type="PANTHER" id="PTHR33083">
    <property type="entry name" value="EXPRESSED PROTEIN"/>
    <property type="match status" value="1"/>
</dbReference>
<dbReference type="InterPro" id="IPR007608">
    <property type="entry name" value="Senescence_reg_S40"/>
</dbReference>
<evidence type="ECO:0000313" key="3">
    <source>
        <dbReference type="EMBL" id="MQM20118.1"/>
    </source>
</evidence>
<sequence length="266" mass="28496">MASLPSSFRGKNGLSSVRFLGVLKQPDSPLGRNPTSNSGDRRSEDGNDDDTLELDEGDVLWSAASYEEISDSHSPVGSAGPNSPLSNASTGRSASSLSPSGNYPNPRPQRDGRGRRAGRPFTPERFGLSAALAEEPGPLVQQRKTSLDPSAAARTVPPVAVPRAGLGADGYSTAKVFGQSAPVNVPVWPRKLGRRAESTLSVVDDWMEEREWDEEGDDGEMVPPHLIVARSHGMSFSVFEGVGRTLKGRDLRQVRNAVFQKTGFLD</sequence>
<evidence type="ECO:0008006" key="5">
    <source>
        <dbReference type="Google" id="ProtNLM"/>
    </source>
</evidence>
<name>A0A843XK38_COLES</name>
<comment type="caution">
    <text evidence="3">The sequence shown here is derived from an EMBL/GenBank/DDBJ whole genome shotgun (WGS) entry which is preliminary data.</text>
</comment>
<gene>
    <name evidence="3" type="ORF">Taro_053133</name>
</gene>
<feature type="compositionally biased region" description="Polar residues" evidence="2">
    <location>
        <begin position="72"/>
        <end position="103"/>
    </location>
</feature>
<accession>A0A843XK38</accession>
<dbReference type="Pfam" id="PF04520">
    <property type="entry name" value="Senescence_reg"/>
    <property type="match status" value="1"/>
</dbReference>
<organism evidence="3 4">
    <name type="scientific">Colocasia esculenta</name>
    <name type="common">Wild taro</name>
    <name type="synonym">Arum esculentum</name>
    <dbReference type="NCBI Taxonomy" id="4460"/>
    <lineage>
        <taxon>Eukaryota</taxon>
        <taxon>Viridiplantae</taxon>
        <taxon>Streptophyta</taxon>
        <taxon>Embryophyta</taxon>
        <taxon>Tracheophyta</taxon>
        <taxon>Spermatophyta</taxon>
        <taxon>Magnoliopsida</taxon>
        <taxon>Liliopsida</taxon>
        <taxon>Araceae</taxon>
        <taxon>Aroideae</taxon>
        <taxon>Colocasieae</taxon>
        <taxon>Colocasia</taxon>
    </lineage>
</organism>
<feature type="region of interest" description="Disordered" evidence="2">
    <location>
        <begin position="1"/>
        <end position="154"/>
    </location>
</feature>
<keyword evidence="4" id="KW-1185">Reference proteome</keyword>